<evidence type="ECO:0000313" key="3">
    <source>
        <dbReference type="Proteomes" id="UP000314294"/>
    </source>
</evidence>
<sequence>MDGRIGPDRGASPSVDFAALQAWQLSSSLSRPPSPAAAALAVQLASRWKKGSELSEACRRSGGATGILTRCIFRESSSSGRTPPSGPVWEEDEGGEALMTEEEEEDEFEINGVPVGASHRGGVLVLAASASRGVGA</sequence>
<accession>A0A4Z2HBK3</accession>
<name>A0A4Z2HBK3_9TELE</name>
<organism evidence="2 3">
    <name type="scientific">Liparis tanakae</name>
    <name type="common">Tanaka's snailfish</name>
    <dbReference type="NCBI Taxonomy" id="230148"/>
    <lineage>
        <taxon>Eukaryota</taxon>
        <taxon>Metazoa</taxon>
        <taxon>Chordata</taxon>
        <taxon>Craniata</taxon>
        <taxon>Vertebrata</taxon>
        <taxon>Euteleostomi</taxon>
        <taxon>Actinopterygii</taxon>
        <taxon>Neopterygii</taxon>
        <taxon>Teleostei</taxon>
        <taxon>Neoteleostei</taxon>
        <taxon>Acanthomorphata</taxon>
        <taxon>Eupercaria</taxon>
        <taxon>Perciformes</taxon>
        <taxon>Cottioidei</taxon>
        <taxon>Cottales</taxon>
        <taxon>Liparidae</taxon>
        <taxon>Liparis</taxon>
    </lineage>
</organism>
<feature type="region of interest" description="Disordered" evidence="1">
    <location>
        <begin position="75"/>
        <end position="94"/>
    </location>
</feature>
<reference evidence="2 3" key="1">
    <citation type="submission" date="2019-03" db="EMBL/GenBank/DDBJ databases">
        <title>First draft genome of Liparis tanakae, snailfish: a comprehensive survey of snailfish specific genes.</title>
        <authorList>
            <person name="Kim W."/>
            <person name="Song I."/>
            <person name="Jeong J.-H."/>
            <person name="Kim D."/>
            <person name="Kim S."/>
            <person name="Ryu S."/>
            <person name="Song J.Y."/>
            <person name="Lee S.K."/>
        </authorList>
    </citation>
    <scope>NUCLEOTIDE SEQUENCE [LARGE SCALE GENOMIC DNA]</scope>
    <source>
        <tissue evidence="2">Muscle</tissue>
    </source>
</reference>
<dbReference type="EMBL" id="SRLO01000300">
    <property type="protein sequence ID" value="TNN62162.1"/>
    <property type="molecule type" value="Genomic_DNA"/>
</dbReference>
<evidence type="ECO:0000313" key="2">
    <source>
        <dbReference type="EMBL" id="TNN62162.1"/>
    </source>
</evidence>
<proteinExistence type="predicted"/>
<keyword evidence="3" id="KW-1185">Reference proteome</keyword>
<protein>
    <submittedName>
        <fullName evidence="2">Uncharacterized protein</fullName>
    </submittedName>
</protein>
<evidence type="ECO:0000256" key="1">
    <source>
        <dbReference type="SAM" id="MobiDB-lite"/>
    </source>
</evidence>
<dbReference type="Proteomes" id="UP000314294">
    <property type="component" value="Unassembled WGS sequence"/>
</dbReference>
<dbReference type="AlphaFoldDB" id="A0A4Z2HBK3"/>
<gene>
    <name evidence="2" type="ORF">EYF80_027652</name>
</gene>
<comment type="caution">
    <text evidence="2">The sequence shown here is derived from an EMBL/GenBank/DDBJ whole genome shotgun (WGS) entry which is preliminary data.</text>
</comment>